<protein>
    <submittedName>
        <fullName evidence="2">Uncharacterized protein</fullName>
    </submittedName>
</protein>
<dbReference type="AlphaFoldDB" id="A0A4Y2VBL6"/>
<name>A0A4Y2VBL6_ARAVE</name>
<proteinExistence type="predicted"/>
<dbReference type="Proteomes" id="UP000499080">
    <property type="component" value="Unassembled WGS sequence"/>
</dbReference>
<reference evidence="2 3" key="1">
    <citation type="journal article" date="2019" name="Sci. Rep.">
        <title>Orb-weaving spider Araneus ventricosus genome elucidates the spidroin gene catalogue.</title>
        <authorList>
            <person name="Kono N."/>
            <person name="Nakamura H."/>
            <person name="Ohtoshi R."/>
            <person name="Moran D.A.P."/>
            <person name="Shinohara A."/>
            <person name="Yoshida Y."/>
            <person name="Fujiwara M."/>
            <person name="Mori M."/>
            <person name="Tomita M."/>
            <person name="Arakawa K."/>
        </authorList>
    </citation>
    <scope>NUCLEOTIDE SEQUENCE [LARGE SCALE GENOMIC DNA]</scope>
</reference>
<keyword evidence="3" id="KW-1185">Reference proteome</keyword>
<evidence type="ECO:0000313" key="2">
    <source>
        <dbReference type="EMBL" id="GBO22675.1"/>
    </source>
</evidence>
<comment type="caution">
    <text evidence="2">The sequence shown here is derived from an EMBL/GenBank/DDBJ whole genome shotgun (WGS) entry which is preliminary data.</text>
</comment>
<organism evidence="2 3">
    <name type="scientific">Araneus ventricosus</name>
    <name type="common">Orbweaver spider</name>
    <name type="synonym">Epeira ventricosa</name>
    <dbReference type="NCBI Taxonomy" id="182803"/>
    <lineage>
        <taxon>Eukaryota</taxon>
        <taxon>Metazoa</taxon>
        <taxon>Ecdysozoa</taxon>
        <taxon>Arthropoda</taxon>
        <taxon>Chelicerata</taxon>
        <taxon>Arachnida</taxon>
        <taxon>Araneae</taxon>
        <taxon>Araneomorphae</taxon>
        <taxon>Entelegynae</taxon>
        <taxon>Araneoidea</taxon>
        <taxon>Araneidae</taxon>
        <taxon>Araneus</taxon>
    </lineage>
</organism>
<evidence type="ECO:0000256" key="1">
    <source>
        <dbReference type="SAM" id="MobiDB-lite"/>
    </source>
</evidence>
<evidence type="ECO:0000313" key="3">
    <source>
        <dbReference type="Proteomes" id="UP000499080"/>
    </source>
</evidence>
<accession>A0A4Y2VBL6</accession>
<dbReference type="EMBL" id="BGPR01045743">
    <property type="protein sequence ID" value="GBO22675.1"/>
    <property type="molecule type" value="Genomic_DNA"/>
</dbReference>
<sequence>MPKESLFARKTVLPTSEVITSTSDRESDAPSTTNSLVSEADDANETTQELERSDPRIFHYPPRANLKQFFAEHPFQPLDDLPVCMREKL</sequence>
<gene>
    <name evidence="2" type="ORF">AVEN_69332_1</name>
</gene>
<feature type="region of interest" description="Disordered" evidence="1">
    <location>
        <begin position="17"/>
        <end position="56"/>
    </location>
</feature>